<dbReference type="PATRIC" id="fig|693216.3.peg.851"/>
<keyword evidence="3" id="KW-1185">Reference proteome</keyword>
<reference evidence="2 3" key="1">
    <citation type="journal article" date="2010" name="J. Bacteriol.">
        <title>Complete Genome Sequence of Cronobacter turicensis LMG 23827, a foodborne pathogen causing deaths in neonates.</title>
        <authorList>
            <person name="Stephan R."/>
            <person name="Lehner A."/>
            <person name="Tischler P."/>
            <person name="Rattei T."/>
        </authorList>
    </citation>
    <scope>NUCLEOTIDE SEQUENCE [LARGE SCALE GENOMIC DNA]</scope>
    <source>
        <strain evidence="3">DSM 18703 / CCUG 55852 / LMG 23827 / z3032</strain>
    </source>
</reference>
<dbReference type="Proteomes" id="UP000002069">
    <property type="component" value="Chromosome"/>
</dbReference>
<keyword evidence="1" id="KW-1133">Transmembrane helix</keyword>
<protein>
    <submittedName>
        <fullName evidence="2">Uncharacterized protein</fullName>
    </submittedName>
</protein>
<keyword evidence="1" id="KW-0812">Transmembrane</keyword>
<reference evidence="3" key="2">
    <citation type="journal article" date="2011" name="J. Bacteriol.">
        <title>Complete genome sequence of Cronobacter turicensis LMG 23827, a food-borne pathogen causing deaths in neonates.</title>
        <authorList>
            <person name="Stephan R."/>
            <person name="Lehner A."/>
            <person name="Tischler P."/>
            <person name="Rattei T."/>
        </authorList>
    </citation>
    <scope>NUCLEOTIDE SEQUENCE [LARGE SCALE GENOMIC DNA]</scope>
    <source>
        <strain evidence="3">DSM 18703 / CCUG 55852 / LMG 23827 / z3032</strain>
    </source>
</reference>
<dbReference type="EMBL" id="FN543093">
    <property type="protein sequence ID" value="CBA28361.1"/>
    <property type="molecule type" value="Genomic_DNA"/>
</dbReference>
<feature type="transmembrane region" description="Helical" evidence="1">
    <location>
        <begin position="54"/>
        <end position="80"/>
    </location>
</feature>
<proteinExistence type="predicted"/>
<name>C9XWX5_CROTZ</name>
<gene>
    <name evidence="2" type="ordered locus">Ctu_08900</name>
</gene>
<accession>C9XWX5</accession>
<evidence type="ECO:0000256" key="1">
    <source>
        <dbReference type="SAM" id="Phobius"/>
    </source>
</evidence>
<feature type="transmembrane region" description="Helical" evidence="1">
    <location>
        <begin position="12"/>
        <end position="34"/>
    </location>
</feature>
<sequence length="85" mass="9664">MRVTPANTIESIIFCLLFIFFFLNIPHMLFALLHTRELRDVAAMVNVVPFLDDFNAYFIELAVVSVICSLITTVAGRTLWARWGG</sequence>
<dbReference type="KEGG" id="ctu:CTU_08900"/>
<organism evidence="2 3">
    <name type="scientific">Cronobacter turicensis (strain DSM 18703 / CCUG 55852 / LMG 23827 / z3032)</name>
    <dbReference type="NCBI Taxonomy" id="693216"/>
    <lineage>
        <taxon>Bacteria</taxon>
        <taxon>Pseudomonadati</taxon>
        <taxon>Pseudomonadota</taxon>
        <taxon>Gammaproteobacteria</taxon>
        <taxon>Enterobacterales</taxon>
        <taxon>Enterobacteriaceae</taxon>
        <taxon>Cronobacter</taxon>
    </lineage>
</organism>
<evidence type="ECO:0000313" key="2">
    <source>
        <dbReference type="EMBL" id="CBA28361.1"/>
    </source>
</evidence>
<dbReference type="AlphaFoldDB" id="C9XWX5"/>
<evidence type="ECO:0000313" key="3">
    <source>
        <dbReference type="Proteomes" id="UP000002069"/>
    </source>
</evidence>
<keyword evidence="1" id="KW-0472">Membrane</keyword>
<dbReference type="HOGENOM" id="CLU_192079_0_0_6"/>